<feature type="chain" id="PRO_5003980333" description="Secreted peptide" evidence="1">
    <location>
        <begin position="19"/>
        <end position="160"/>
    </location>
</feature>
<accession>L7LQM6</accession>
<sequence length="160" mass="17785">MKLFVAVALISLGIQTEAFYPGDFRLITEPTSGLPLSEAVYVGLERQRLVPAPYPIPRPTPFPVPHAVPQPFPVEVLHEELETVLVWGWGMEQVPDADVQDRRILPHCCGRSLRQGTGMKLFVAVALISLDVSQHGPVVNQFRTPFPLLYMMNVLATNDT</sequence>
<reference evidence="2" key="2">
    <citation type="journal article" date="2015" name="J. Proteomics">
        <title>Sexual differences in the sialomes of the zebra tick, Rhipicephalus pulchellus.</title>
        <authorList>
            <person name="Tan A.W."/>
            <person name="Francischetti I.M."/>
            <person name="Slovak M."/>
            <person name="Kini R.M."/>
            <person name="Ribeiro J.M."/>
        </authorList>
    </citation>
    <scope>NUCLEOTIDE SEQUENCE</scope>
    <source>
        <tissue evidence="2">Salivary gland</tissue>
    </source>
</reference>
<name>L7LQM6_RHIPC</name>
<dbReference type="EMBL" id="GACK01011222">
    <property type="protein sequence ID" value="JAA53812.1"/>
    <property type="molecule type" value="mRNA"/>
</dbReference>
<reference evidence="2" key="1">
    <citation type="submission" date="2012-11" db="EMBL/GenBank/DDBJ databases">
        <authorList>
            <person name="Lucero-Rivera Y.E."/>
            <person name="Tovar-Ramirez D."/>
        </authorList>
    </citation>
    <scope>NUCLEOTIDE SEQUENCE</scope>
    <source>
        <tissue evidence="2">Salivary gland</tissue>
    </source>
</reference>
<dbReference type="AlphaFoldDB" id="L7LQM6"/>
<evidence type="ECO:0000313" key="2">
    <source>
        <dbReference type="EMBL" id="JAA53812.1"/>
    </source>
</evidence>
<feature type="signal peptide" evidence="1">
    <location>
        <begin position="1"/>
        <end position="18"/>
    </location>
</feature>
<protein>
    <recommendedName>
        <fullName evidence="3">Secreted peptide</fullName>
    </recommendedName>
</protein>
<evidence type="ECO:0008006" key="3">
    <source>
        <dbReference type="Google" id="ProtNLM"/>
    </source>
</evidence>
<organism evidence="2">
    <name type="scientific">Rhipicephalus pulchellus</name>
    <name type="common">Yellow backed tick</name>
    <name type="synonym">Dermacentor pulchellus</name>
    <dbReference type="NCBI Taxonomy" id="72859"/>
    <lineage>
        <taxon>Eukaryota</taxon>
        <taxon>Metazoa</taxon>
        <taxon>Ecdysozoa</taxon>
        <taxon>Arthropoda</taxon>
        <taxon>Chelicerata</taxon>
        <taxon>Arachnida</taxon>
        <taxon>Acari</taxon>
        <taxon>Parasitiformes</taxon>
        <taxon>Ixodida</taxon>
        <taxon>Ixodoidea</taxon>
        <taxon>Ixodidae</taxon>
        <taxon>Rhipicephalinae</taxon>
        <taxon>Rhipicephalus</taxon>
        <taxon>Rhipicephalus</taxon>
    </lineage>
</organism>
<proteinExistence type="evidence at transcript level"/>
<keyword evidence="1" id="KW-0732">Signal</keyword>
<evidence type="ECO:0000256" key="1">
    <source>
        <dbReference type="SAM" id="SignalP"/>
    </source>
</evidence>